<dbReference type="EMBL" id="CP114767">
    <property type="protein sequence ID" value="WBA41298.1"/>
    <property type="molecule type" value="Genomic_DNA"/>
</dbReference>
<reference evidence="2 3" key="1">
    <citation type="submission" date="2022-12" db="EMBL/GenBank/DDBJ databases">
        <title>Hymenobacter canadensis sp. nov. isolated from lake water of the Cambridge Bay, Canada.</title>
        <authorList>
            <person name="Kim W.H."/>
            <person name="Lee Y.M."/>
        </authorList>
    </citation>
    <scope>NUCLEOTIDE SEQUENCE [LARGE SCALE GENOMIC DNA]</scope>
    <source>
        <strain evidence="2 3">PAMC 29467</strain>
    </source>
</reference>
<sequence length="514" mass="55907">MKNLKYWLAVAFAGQASYGFAQQVAQGYQVDALRFSQTQPSGTARTLGIGGANVAVGADLSSLVTNPAGLGLYQRSEFSFTPGLGLGNTDASGFGTTTTDSRNSLHIASLGAAFVRRRPDTDNNAWRGGTFAIGFNRTNDYNQRFRYRGQPDPSQDILQRFNDPEISVANAEQQFSSGYRNLDGLAYGALLTDYFYTNAQRQDSVLGLSTPFGDTGQLTQDETVLTTGSQTQFDFGYGASYRDRLYVGGAIGIVSTRYNSTSTLTASEATPDGNTAFNSLTYREILETRGNGINARIGAIYRFNDAVRFGASIQTPTLTTLSETYSSALSANFDRPVRVGNQSYTSREVSTGATPFEYLLTSPFRASGGVTAVIGKYGFLTGDVEYVNYSQARLNTSENQVDNDFGPDNTAIKSLYQSAVNVRVGGELRLDVFRLRAGYARYGDAYRQSDFDRTQNYYTGGAGIRQNNFFLDVAGVYGTSKRFYSPYTLSTNNTPVVSVDATRFTTTVTAGFLF</sequence>
<dbReference type="Proteomes" id="UP001211005">
    <property type="component" value="Chromosome"/>
</dbReference>
<keyword evidence="3" id="KW-1185">Reference proteome</keyword>
<protein>
    <recommendedName>
        <fullName evidence="4">Aromatic hydrocarbon degradation protein</fullName>
    </recommendedName>
</protein>
<evidence type="ECO:0000313" key="2">
    <source>
        <dbReference type="EMBL" id="WBA41298.1"/>
    </source>
</evidence>
<feature type="chain" id="PRO_5047351836" description="Aromatic hydrocarbon degradation protein" evidence="1">
    <location>
        <begin position="22"/>
        <end position="514"/>
    </location>
</feature>
<dbReference type="SUPFAM" id="SSF56935">
    <property type="entry name" value="Porins"/>
    <property type="match status" value="1"/>
</dbReference>
<accession>A0ABY7LLG8</accession>
<keyword evidence="1" id="KW-0732">Signal</keyword>
<evidence type="ECO:0000256" key="1">
    <source>
        <dbReference type="SAM" id="SignalP"/>
    </source>
</evidence>
<dbReference type="Gene3D" id="2.40.160.60">
    <property type="entry name" value="Outer membrane protein transport protein (OMPP1/FadL/TodX)"/>
    <property type="match status" value="1"/>
</dbReference>
<dbReference type="RefSeq" id="WP_269559374.1">
    <property type="nucleotide sequence ID" value="NZ_CP114767.1"/>
</dbReference>
<gene>
    <name evidence="2" type="ORF">O3303_15940</name>
</gene>
<organism evidence="2 3">
    <name type="scientific">Hymenobacter canadensis</name>
    <dbReference type="NCBI Taxonomy" id="2999067"/>
    <lineage>
        <taxon>Bacteria</taxon>
        <taxon>Pseudomonadati</taxon>
        <taxon>Bacteroidota</taxon>
        <taxon>Cytophagia</taxon>
        <taxon>Cytophagales</taxon>
        <taxon>Hymenobacteraceae</taxon>
        <taxon>Hymenobacter</taxon>
    </lineage>
</organism>
<evidence type="ECO:0008006" key="4">
    <source>
        <dbReference type="Google" id="ProtNLM"/>
    </source>
</evidence>
<evidence type="ECO:0000313" key="3">
    <source>
        <dbReference type="Proteomes" id="UP001211005"/>
    </source>
</evidence>
<feature type="signal peptide" evidence="1">
    <location>
        <begin position="1"/>
        <end position="21"/>
    </location>
</feature>
<proteinExistence type="predicted"/>
<name>A0ABY7LLG8_9BACT</name>